<organism evidence="2 3">
    <name type="scientific">Novosphingobium hassiacum</name>
    <dbReference type="NCBI Taxonomy" id="173676"/>
    <lineage>
        <taxon>Bacteria</taxon>
        <taxon>Pseudomonadati</taxon>
        <taxon>Pseudomonadota</taxon>
        <taxon>Alphaproteobacteria</taxon>
        <taxon>Sphingomonadales</taxon>
        <taxon>Sphingomonadaceae</taxon>
        <taxon>Novosphingobium</taxon>
    </lineage>
</organism>
<dbReference type="PANTHER" id="PTHR23020">
    <property type="entry name" value="UNCHARACTERIZED NUCLEAR HORMONE RECEPTOR-RELATED"/>
    <property type="match status" value="1"/>
</dbReference>
<dbReference type="Proteomes" id="UP000562395">
    <property type="component" value="Unassembled WGS sequence"/>
</dbReference>
<sequence length="387" mass="43932">MNIEIERVAGLFASEALDMPVTRRDEVPHSYAAITDAWLTDVLCRDHRGAAVIAHSFDERDDGSSNRRRIMLEYNSPGRDAGLPVTVFCKAAETLNNRLVLGLSRAAQIEADFYNLVRGRMEIEAPEGLYASFDPENFASLIMLRDLRGAATFCDDRTEMTRELAEQQIRTLANLHSRFYQSPELSSPTLPFITWPQWWARMMAASPDFEACCDRAFGQCEDIMPARLFARRSEIWPATMASVAQHDNLPQTLIHCDVHLKNWYIANDGAMGLSDWQITTVGHWSRDLIYTMTTALTIDNRRAWEKDLVELYLDLMAERGVPREPIDQVWAALRQQLMSALAFWTITLCPAEGMPDMQPLRTTREFLNRLLTAIDDHASLDACLAGK</sequence>
<dbReference type="InterPro" id="IPR002575">
    <property type="entry name" value="Aminoglycoside_PTrfase"/>
</dbReference>
<proteinExistence type="predicted"/>
<dbReference type="PANTHER" id="PTHR23020:SF41">
    <property type="entry name" value="AMINOGLYCOSIDE PHOSPHOTRANSFERASE DOMAIN-CONTAINING PROTEIN"/>
    <property type="match status" value="1"/>
</dbReference>
<name>A0A7W5ZZM6_9SPHN</name>
<dbReference type="EMBL" id="JACICY010000010">
    <property type="protein sequence ID" value="MBB3862119.1"/>
    <property type="molecule type" value="Genomic_DNA"/>
</dbReference>
<keyword evidence="2" id="KW-0418">Kinase</keyword>
<dbReference type="InterPro" id="IPR052961">
    <property type="entry name" value="Oxido-Kinase-like_Enzymes"/>
</dbReference>
<dbReference type="Gene3D" id="3.90.1200.10">
    <property type="match status" value="1"/>
</dbReference>
<dbReference type="SUPFAM" id="SSF56112">
    <property type="entry name" value="Protein kinase-like (PK-like)"/>
    <property type="match status" value="1"/>
</dbReference>
<protein>
    <submittedName>
        <fullName evidence="2">Thiamine kinase-like enzyme</fullName>
    </submittedName>
</protein>
<evidence type="ECO:0000259" key="1">
    <source>
        <dbReference type="Pfam" id="PF01636"/>
    </source>
</evidence>
<dbReference type="GO" id="GO:0016301">
    <property type="term" value="F:kinase activity"/>
    <property type="evidence" value="ECO:0007669"/>
    <property type="project" value="UniProtKB-KW"/>
</dbReference>
<dbReference type="InterPro" id="IPR011009">
    <property type="entry name" value="Kinase-like_dom_sf"/>
</dbReference>
<keyword evidence="2" id="KW-0808">Transferase</keyword>
<dbReference type="RefSeq" id="WP_183614612.1">
    <property type="nucleotide sequence ID" value="NZ_JACICY010000010.1"/>
</dbReference>
<dbReference type="AlphaFoldDB" id="A0A7W5ZZM6"/>
<accession>A0A7W5ZZM6</accession>
<comment type="caution">
    <text evidence="2">The sequence shown here is derived from an EMBL/GenBank/DDBJ whole genome shotgun (WGS) entry which is preliminary data.</text>
</comment>
<keyword evidence="3" id="KW-1185">Reference proteome</keyword>
<feature type="domain" description="Aminoglycoside phosphotransferase" evidence="1">
    <location>
        <begin position="160"/>
        <end position="317"/>
    </location>
</feature>
<evidence type="ECO:0000313" key="3">
    <source>
        <dbReference type="Proteomes" id="UP000562395"/>
    </source>
</evidence>
<dbReference type="Pfam" id="PF01636">
    <property type="entry name" value="APH"/>
    <property type="match status" value="1"/>
</dbReference>
<evidence type="ECO:0000313" key="2">
    <source>
        <dbReference type="EMBL" id="MBB3862119.1"/>
    </source>
</evidence>
<reference evidence="2 3" key="1">
    <citation type="submission" date="2020-08" db="EMBL/GenBank/DDBJ databases">
        <title>Genomic Encyclopedia of Type Strains, Phase IV (KMG-IV): sequencing the most valuable type-strain genomes for metagenomic binning, comparative biology and taxonomic classification.</title>
        <authorList>
            <person name="Goeker M."/>
        </authorList>
    </citation>
    <scope>NUCLEOTIDE SEQUENCE [LARGE SCALE GENOMIC DNA]</scope>
    <source>
        <strain evidence="2 3">DSM 14552</strain>
    </source>
</reference>
<gene>
    <name evidence="2" type="ORF">GGQ88_003417</name>
</gene>